<keyword evidence="4" id="KW-1185">Reference proteome</keyword>
<feature type="compositionally biased region" description="Basic residues" evidence="2">
    <location>
        <begin position="391"/>
        <end position="407"/>
    </location>
</feature>
<organism evidence="3 4">
    <name type="scientific">Mesorhabditis spiculigera</name>
    <dbReference type="NCBI Taxonomy" id="96644"/>
    <lineage>
        <taxon>Eukaryota</taxon>
        <taxon>Metazoa</taxon>
        <taxon>Ecdysozoa</taxon>
        <taxon>Nematoda</taxon>
        <taxon>Chromadorea</taxon>
        <taxon>Rhabditida</taxon>
        <taxon>Rhabditina</taxon>
        <taxon>Rhabditomorpha</taxon>
        <taxon>Rhabditoidea</taxon>
        <taxon>Rhabditidae</taxon>
        <taxon>Mesorhabditinae</taxon>
        <taxon>Mesorhabditis</taxon>
    </lineage>
</organism>
<evidence type="ECO:0000256" key="1">
    <source>
        <dbReference type="SAM" id="Coils"/>
    </source>
</evidence>
<dbReference type="EMBL" id="CATQJA010001808">
    <property type="protein sequence ID" value="CAJ0568723.1"/>
    <property type="molecule type" value="Genomic_DNA"/>
</dbReference>
<evidence type="ECO:0000256" key="2">
    <source>
        <dbReference type="SAM" id="MobiDB-lite"/>
    </source>
</evidence>
<keyword evidence="1" id="KW-0175">Coiled coil</keyword>
<gene>
    <name evidence="3" type="ORF">MSPICULIGERA_LOCUS7237</name>
</gene>
<dbReference type="AlphaFoldDB" id="A0AA36CH49"/>
<accession>A0AA36CH49</accession>
<name>A0AA36CH49_9BILA</name>
<evidence type="ECO:0000313" key="4">
    <source>
        <dbReference type="Proteomes" id="UP001177023"/>
    </source>
</evidence>
<feature type="compositionally biased region" description="Low complexity" evidence="2">
    <location>
        <begin position="200"/>
        <end position="218"/>
    </location>
</feature>
<protein>
    <submittedName>
        <fullName evidence="3">Uncharacterized protein</fullName>
    </submittedName>
</protein>
<sequence>MDGIEEIPQAEEAQQPEGEPVDEAAPAEDEPPAEEEPVAEEEQVEDIPVEEEPVAEEEPPAEEEPAPEEDAPVEEEPPAEEEPVAEEEPPAEEEPVPEEEPVAEEEPPAEEEPVAEEEPPAEEEPVAEEVPEEAPVEEEPVAEEEPPAEEEPVPEEEPVAEEEPPVEEEPVPEEEPVAEEAPAEEPVEEQVEQQEFTFDESAPPQEEVPASEPSSPVKSPKKKKKKAKVAEAEPEEAEPVAEEAPAEEPQAEEVVDEPQEEAAPEPEAKEPSPVPERRSSPPARRASPSPPPRREPQRITQTYDDYDKDSHRKIPPAREPVGESFSSWTPADSGKKYESISNYASDVSKKYDSGYSSSYTPTVQSYTRKFDDYVSTGPFSNALYSTSRLVSRSRSRTRERRNSRRAQRSSSNYYRSMFSSALPAPAAMHSREYSQPPPSAVIRTPGRSTSFASFIDYAGQKNYELQRTSSVVADSANALSRSSSRGNVDLYLGGGRLSRVDSFVNHMDTPYEAYQPASYERVQRSSSVSRPIGYSAYTSTPLYLESGRYDSTPVGVRSLYEGRIGALERSLSRERINKDRLRHQYQDLSSKLDQACRQMSLLRTSSYSAMPRSSVYTHMYPCY</sequence>
<feature type="compositionally biased region" description="Acidic residues" evidence="2">
    <location>
        <begin position="19"/>
        <end position="192"/>
    </location>
</feature>
<feature type="coiled-coil region" evidence="1">
    <location>
        <begin position="571"/>
        <end position="598"/>
    </location>
</feature>
<dbReference type="Proteomes" id="UP001177023">
    <property type="component" value="Unassembled WGS sequence"/>
</dbReference>
<reference evidence="3" key="1">
    <citation type="submission" date="2023-06" db="EMBL/GenBank/DDBJ databases">
        <authorList>
            <person name="Delattre M."/>
        </authorList>
    </citation>
    <scope>NUCLEOTIDE SEQUENCE</scope>
    <source>
        <strain evidence="3">AF72</strain>
    </source>
</reference>
<feature type="region of interest" description="Disordered" evidence="2">
    <location>
        <begin position="387"/>
        <end position="412"/>
    </location>
</feature>
<feature type="region of interest" description="Disordered" evidence="2">
    <location>
        <begin position="1"/>
        <end position="337"/>
    </location>
</feature>
<proteinExistence type="predicted"/>
<evidence type="ECO:0000313" key="3">
    <source>
        <dbReference type="EMBL" id="CAJ0568723.1"/>
    </source>
</evidence>
<feature type="compositionally biased region" description="Acidic residues" evidence="2">
    <location>
        <begin position="232"/>
        <end position="264"/>
    </location>
</feature>
<comment type="caution">
    <text evidence="3">The sequence shown here is derived from an EMBL/GenBank/DDBJ whole genome shotgun (WGS) entry which is preliminary data.</text>
</comment>
<feature type="compositionally biased region" description="Basic and acidic residues" evidence="2">
    <location>
        <begin position="266"/>
        <end position="279"/>
    </location>
</feature>
<feature type="non-terminal residue" evidence="3">
    <location>
        <position position="1"/>
    </location>
</feature>